<accession>A0A813J8G2</accession>
<keyword evidence="5 7" id="KW-0472">Membrane</keyword>
<dbReference type="InterPro" id="IPR020846">
    <property type="entry name" value="MFS_dom"/>
</dbReference>
<gene>
    <name evidence="9" type="ORF">PGLA2088_LOCUS16893</name>
</gene>
<proteinExistence type="predicted"/>
<dbReference type="InterPro" id="IPR036259">
    <property type="entry name" value="MFS_trans_sf"/>
</dbReference>
<feature type="transmembrane region" description="Helical" evidence="7">
    <location>
        <begin position="17"/>
        <end position="36"/>
    </location>
</feature>
<feature type="domain" description="Major facilitator superfamily (MFS) profile" evidence="8">
    <location>
        <begin position="1"/>
        <end position="134"/>
    </location>
</feature>
<dbReference type="GO" id="GO:0005886">
    <property type="term" value="C:plasma membrane"/>
    <property type="evidence" value="ECO:0007669"/>
    <property type="project" value="UniProtKB-SubCell"/>
</dbReference>
<evidence type="ECO:0000256" key="2">
    <source>
        <dbReference type="ARBA" id="ARBA00022475"/>
    </source>
</evidence>
<evidence type="ECO:0000259" key="8">
    <source>
        <dbReference type="PROSITE" id="PS50850"/>
    </source>
</evidence>
<feature type="coiled-coil region" evidence="6">
    <location>
        <begin position="354"/>
        <end position="381"/>
    </location>
</feature>
<dbReference type="Proteomes" id="UP000626109">
    <property type="component" value="Unassembled WGS sequence"/>
</dbReference>
<keyword evidence="3 7" id="KW-0812">Transmembrane</keyword>
<dbReference type="Gene3D" id="1.20.1250.20">
    <property type="entry name" value="MFS general substrate transporter like domains"/>
    <property type="match status" value="1"/>
</dbReference>
<feature type="non-terminal residue" evidence="9">
    <location>
        <position position="491"/>
    </location>
</feature>
<evidence type="ECO:0000256" key="5">
    <source>
        <dbReference type="ARBA" id="ARBA00023136"/>
    </source>
</evidence>
<dbReference type="AlphaFoldDB" id="A0A813J8G2"/>
<keyword evidence="4 7" id="KW-1133">Transmembrane helix</keyword>
<keyword evidence="2" id="KW-1003">Cell membrane</keyword>
<feature type="transmembrane region" description="Helical" evidence="7">
    <location>
        <begin position="110"/>
        <end position="130"/>
    </location>
</feature>
<comment type="subcellular location">
    <subcellularLocation>
        <location evidence="1">Cell membrane</location>
        <topology evidence="1">Multi-pass membrane protein</topology>
    </subcellularLocation>
</comment>
<dbReference type="PANTHER" id="PTHR43124:SF3">
    <property type="entry name" value="CHLORAMPHENICOL EFFLUX PUMP RV0191"/>
    <property type="match status" value="1"/>
</dbReference>
<keyword evidence="6" id="KW-0175">Coiled coil</keyword>
<evidence type="ECO:0000256" key="1">
    <source>
        <dbReference type="ARBA" id="ARBA00004651"/>
    </source>
</evidence>
<feature type="transmembrane region" description="Helical" evidence="7">
    <location>
        <begin position="470"/>
        <end position="489"/>
    </location>
</feature>
<name>A0A813J8G2_POLGL</name>
<dbReference type="SUPFAM" id="SSF103473">
    <property type="entry name" value="MFS general substrate transporter"/>
    <property type="match status" value="1"/>
</dbReference>
<sequence length="491" mass="52409">VSLVVGPATDQVDRVNLLVAVIFAGAVPSLLMSLLVPSSKVGFFYFFLARVCAGIAVGGSFPVLFSLASDIFPPSQRAFVLSCISAATNIGGAVGGIMAGIIGSRFGWRVPFRIVAVPSLICAVAVRLLLTDLRTAKKQQKAREVRMEELDFTNHSDWAGRRLLPLLVPARAPGVGGDAEEWLVMALRAADRVAVGPKAARAARWQAFEVSYEHFFGVVHPAAGDTPGEDLESVLAQVKEVTGRQGKVTVVQAKEWMRSFGAEGTRAASELSRLSKARNASAHSLALQLLVTVRQLGQCSSEPEAELCEGREALAGQVAARCCSLRGELDSLRADLACKSADCEAVSVQHARAAAEAARELEQARSLVDQDRAERSSFEKELVVRDAELGVTVSLVRVQQEAAEVLIKEVGQLNGGKDELGRELQEVQRELRVSKAAGFVERDLVVSARSPTGSFGLGLEQWILSFDDQLPVLIGTAICFSVSTGMALFGG</sequence>
<evidence type="ECO:0000313" key="10">
    <source>
        <dbReference type="Proteomes" id="UP000626109"/>
    </source>
</evidence>
<dbReference type="InterPro" id="IPR050189">
    <property type="entry name" value="MFS_Efflux_Transporters"/>
</dbReference>
<dbReference type="GO" id="GO:0022857">
    <property type="term" value="F:transmembrane transporter activity"/>
    <property type="evidence" value="ECO:0007669"/>
    <property type="project" value="InterPro"/>
</dbReference>
<evidence type="ECO:0000256" key="7">
    <source>
        <dbReference type="SAM" id="Phobius"/>
    </source>
</evidence>
<dbReference type="EMBL" id="CAJNNW010021699">
    <property type="protein sequence ID" value="CAE8668354.1"/>
    <property type="molecule type" value="Genomic_DNA"/>
</dbReference>
<protein>
    <recommendedName>
        <fullName evidence="8">Major facilitator superfamily (MFS) profile domain-containing protein</fullName>
    </recommendedName>
</protein>
<feature type="transmembrane region" description="Helical" evidence="7">
    <location>
        <begin position="42"/>
        <end position="67"/>
    </location>
</feature>
<evidence type="ECO:0000256" key="4">
    <source>
        <dbReference type="ARBA" id="ARBA00022989"/>
    </source>
</evidence>
<dbReference type="PROSITE" id="PS50850">
    <property type="entry name" value="MFS"/>
    <property type="match status" value="1"/>
</dbReference>
<organism evidence="9 10">
    <name type="scientific">Polarella glacialis</name>
    <name type="common">Dinoflagellate</name>
    <dbReference type="NCBI Taxonomy" id="89957"/>
    <lineage>
        <taxon>Eukaryota</taxon>
        <taxon>Sar</taxon>
        <taxon>Alveolata</taxon>
        <taxon>Dinophyceae</taxon>
        <taxon>Suessiales</taxon>
        <taxon>Suessiaceae</taxon>
        <taxon>Polarella</taxon>
    </lineage>
</organism>
<feature type="coiled-coil region" evidence="6">
    <location>
        <begin position="410"/>
        <end position="437"/>
    </location>
</feature>
<comment type="caution">
    <text evidence="9">The sequence shown here is derived from an EMBL/GenBank/DDBJ whole genome shotgun (WGS) entry which is preliminary data.</text>
</comment>
<reference evidence="9" key="1">
    <citation type="submission" date="2021-02" db="EMBL/GenBank/DDBJ databases">
        <authorList>
            <person name="Dougan E. K."/>
            <person name="Rhodes N."/>
            <person name="Thang M."/>
            <person name="Chan C."/>
        </authorList>
    </citation>
    <scope>NUCLEOTIDE SEQUENCE</scope>
</reference>
<dbReference type="PANTHER" id="PTHR43124">
    <property type="entry name" value="PURINE EFFLUX PUMP PBUE"/>
    <property type="match status" value="1"/>
</dbReference>
<dbReference type="Pfam" id="PF07690">
    <property type="entry name" value="MFS_1"/>
    <property type="match status" value="1"/>
</dbReference>
<evidence type="ECO:0000256" key="3">
    <source>
        <dbReference type="ARBA" id="ARBA00022692"/>
    </source>
</evidence>
<dbReference type="InterPro" id="IPR011701">
    <property type="entry name" value="MFS"/>
</dbReference>
<feature type="transmembrane region" description="Helical" evidence="7">
    <location>
        <begin position="79"/>
        <end position="104"/>
    </location>
</feature>
<evidence type="ECO:0000313" key="9">
    <source>
        <dbReference type="EMBL" id="CAE8668354.1"/>
    </source>
</evidence>
<evidence type="ECO:0000256" key="6">
    <source>
        <dbReference type="SAM" id="Coils"/>
    </source>
</evidence>